<evidence type="ECO:0000313" key="2">
    <source>
        <dbReference type="EMBL" id="WJE88309.1"/>
    </source>
</evidence>
<accession>A0AAT9V562</accession>
<organism evidence="2">
    <name type="scientific">Klebsiella phage Kpn74</name>
    <dbReference type="NCBI Taxonomy" id="3044026"/>
    <lineage>
        <taxon>Viruses</taxon>
        <taxon>Duplodnaviria</taxon>
        <taxon>Heunggongvirae</taxon>
        <taxon>Uroviricota</taxon>
        <taxon>Caudoviricetes</taxon>
    </lineage>
</organism>
<feature type="transmembrane region" description="Helical" evidence="1">
    <location>
        <begin position="47"/>
        <end position="65"/>
    </location>
</feature>
<reference evidence="2" key="1">
    <citation type="journal article" date="2024" name="Can. J. Microbiol.">
        <title>Biological and genomic characteristics of three novel bacteriophages and a phage-plasmid of Klebsiella pneumoniae.</title>
        <authorList>
            <person name="Uskudar-Guclu A."/>
            <person name="Unlu S."/>
            <person name="Salih-Dogan H."/>
            <person name="Yalcin S."/>
            <person name="Basustaoglu A."/>
        </authorList>
    </citation>
    <scope>NUCLEOTIDE SEQUENCE</scope>
</reference>
<proteinExistence type="predicted"/>
<sequence length="153" mass="17902">MPGELHCLYPIAGGTGPCIMTAIELKLHLEGAITIIPRRFKVWLRRMLLCLLSLFVVFRFLRFLRLYGFTFIYLDLIVVQRFIVLGFVIEIGVTHWFKNFLIRQDYRWSLILQLPLAIFSDELTQGIRSKFQIARYQPGTEIKRSQGAVGNFY</sequence>
<evidence type="ECO:0000256" key="1">
    <source>
        <dbReference type="SAM" id="Phobius"/>
    </source>
</evidence>
<protein>
    <submittedName>
        <fullName evidence="2">Uncharacterized protein</fullName>
    </submittedName>
</protein>
<dbReference type="EMBL" id="OQ790078">
    <property type="protein sequence ID" value="WJE88309.1"/>
    <property type="molecule type" value="Genomic_DNA"/>
</dbReference>
<keyword evidence="1" id="KW-0812">Transmembrane</keyword>
<keyword evidence="1" id="KW-0472">Membrane</keyword>
<feature type="transmembrane region" description="Helical" evidence="1">
    <location>
        <begin position="71"/>
        <end position="97"/>
    </location>
</feature>
<keyword evidence="1" id="KW-1133">Transmembrane helix</keyword>
<name>A0AAT9V562_9CAUD</name>